<protein>
    <recommendedName>
        <fullName evidence="4">mRNA 3'-end-processing protein RNA14</fullName>
    </recommendedName>
</protein>
<keyword evidence="3 4" id="KW-0539">Nucleus</keyword>
<dbReference type="GO" id="GO:0180010">
    <property type="term" value="P:co-transcriptional mRNA 3'-end processing, cleavage and polyadenylation pathway"/>
    <property type="evidence" value="ECO:0007669"/>
    <property type="project" value="UniProtKB-UniRule"/>
</dbReference>
<dbReference type="SUPFAM" id="SSF48452">
    <property type="entry name" value="TPR-like"/>
    <property type="match status" value="2"/>
</dbReference>
<evidence type="ECO:0000256" key="5">
    <source>
        <dbReference type="SAM" id="MobiDB-lite"/>
    </source>
</evidence>
<dbReference type="GO" id="GO:0005634">
    <property type="term" value="C:nucleus"/>
    <property type="evidence" value="ECO:0007669"/>
    <property type="project" value="UniProtKB-SubCell"/>
</dbReference>
<comment type="subcellular location">
    <subcellularLocation>
        <location evidence="4">Nucleus</location>
    </subcellularLocation>
    <subcellularLocation>
        <location evidence="4">Cytoplasm</location>
    </subcellularLocation>
    <text evidence="4">Nucleus and/or cytoplasm.</text>
</comment>
<dbReference type="SMART" id="SM00386">
    <property type="entry name" value="HAT"/>
    <property type="match status" value="6"/>
</dbReference>
<evidence type="ECO:0000256" key="1">
    <source>
        <dbReference type="ARBA" id="ARBA00002863"/>
    </source>
</evidence>
<comment type="function">
    <text evidence="1 4">Component of the cleavage factor IA (CFIA) complex, which is involved in the endonucleolytic cleavage during polyadenylation-dependent pre-mRNA 3'-end formation.</text>
</comment>
<feature type="compositionally biased region" description="Polar residues" evidence="5">
    <location>
        <begin position="955"/>
        <end position="964"/>
    </location>
</feature>
<evidence type="ECO:0000256" key="4">
    <source>
        <dbReference type="RuleBase" id="RU369035"/>
    </source>
</evidence>
<keyword evidence="8" id="KW-1185">Reference proteome</keyword>
<feature type="compositionally biased region" description="Polar residues" evidence="5">
    <location>
        <begin position="148"/>
        <end position="164"/>
    </location>
</feature>
<keyword evidence="4" id="KW-0507">mRNA processing</keyword>
<dbReference type="Gene3D" id="1.25.40.1040">
    <property type="match status" value="1"/>
</dbReference>
<evidence type="ECO:0000259" key="6">
    <source>
        <dbReference type="Pfam" id="PF05843"/>
    </source>
</evidence>
<feature type="region of interest" description="Disordered" evidence="5">
    <location>
        <begin position="824"/>
        <end position="907"/>
    </location>
</feature>
<dbReference type="InterPro" id="IPR003107">
    <property type="entry name" value="HAT"/>
</dbReference>
<feature type="compositionally biased region" description="Low complexity" evidence="5">
    <location>
        <begin position="83"/>
        <end position="106"/>
    </location>
</feature>
<reference evidence="7 8" key="1">
    <citation type="submission" date="2018-06" db="EMBL/GenBank/DDBJ databases">
        <title>Complete Genomes of Monosporascus.</title>
        <authorList>
            <person name="Robinson A.J."/>
            <person name="Natvig D.O."/>
        </authorList>
    </citation>
    <scope>NUCLEOTIDE SEQUENCE [LARGE SCALE GENOMIC DNA]</scope>
    <source>
        <strain evidence="7 8">CBS 110550</strain>
    </source>
</reference>
<dbReference type="Pfam" id="PF05843">
    <property type="entry name" value="Suf"/>
    <property type="match status" value="1"/>
</dbReference>
<feature type="region of interest" description="Disordered" evidence="5">
    <location>
        <begin position="950"/>
        <end position="1001"/>
    </location>
</feature>
<evidence type="ECO:0000313" key="7">
    <source>
        <dbReference type="EMBL" id="RYO94686.1"/>
    </source>
</evidence>
<dbReference type="GO" id="GO:0005737">
    <property type="term" value="C:cytoplasm"/>
    <property type="evidence" value="ECO:0007669"/>
    <property type="project" value="UniProtKB-SubCell"/>
</dbReference>
<dbReference type="InterPro" id="IPR011990">
    <property type="entry name" value="TPR-like_helical_dom_sf"/>
</dbReference>
<feature type="compositionally biased region" description="Polar residues" evidence="5">
    <location>
        <begin position="28"/>
        <end position="38"/>
    </location>
</feature>
<keyword evidence="4" id="KW-0963">Cytoplasm</keyword>
<feature type="region of interest" description="Disordered" evidence="5">
    <location>
        <begin position="1040"/>
        <end position="1073"/>
    </location>
</feature>
<name>A0A4Q4T2K7_9PEZI</name>
<sequence>MASETRDSPVAMPEDQSDNTAAWEEQGWNGNSENLTASHTEHSDQHQEPAVSVDPASNSASSGDSASDDEDAGEYDPESITFTTAPAVVATAPTPAVEPSAPAVEPSRPPKKPKTAGGFLVGSSDDEDDDIPTPTPPPEAALKPVPAPSQTLPLNPSPLQQSTTSQDLPAQASDAQDAAAGAATAASWVRPSADHVGMLEDRVKDDPRGALDAWLDLIKEHRSRNKIDDARAVYERFFKVFPQAVPIWIDYLKMELSLDNFQQAEHIFGRTLLTIPDVRLWTAYLDYIRRRNDLNDPTGQARQVVNQSYEFVLDNIGQDRDAGQIWHDYIQFLKSGPGQIGGSSWQDQQKVDVLRKAYQRAICIPMANLHSLWREYDQFEQSLNKATARKFIQERSPSYMTARTANTQLENITRGLKKSDLPTLPPAPGFAGDQEFHEQVSLWKSWLAWEKTDPLVLQTDEPETFRQRILLVYKQALMPLRFYPEMWVDAAEWCFENGILSKDGQDAGLQFLVDGVSANPESPLLALKHADRIESTHPVGEGDAGKAALAQAVRAPFDKALAHLYDMVKVKKEKETAALKMVRDEPEGENLEDDDEGEISERPPQHMSKEARIKALQDGFAAQIQILSQHISHLWIALARAFRRIQGQGQQNPPAGVRGIFGEARAKGRLTSDVYVAMALIESEIYRDKVATRIFDRGCKLFPEDEYILVEYLKHLHSQHDNTNARLMFSKSVQAFRQKAETNPVFLSKLKPIYAYFHGYESKYGELAQVKELEKQMAELFPQDPTLTHFAARFATERFNPIAVPIIISQATQMRPKLFQSIEQAPMSARSSPQPVGQAEQSPRPQYLQAVDSPKRPFPADDQDDYNPPRKIARGASPLKGAAGRRLDQQRRAQHGQGASTYASAPAPLPRDITFLLGLIPPAAAFNAQRFNPEGMVRLLGRTNVPDYSDWKARQGQTSRSDPLQSRAHTRQASSEYPPYPYSRESPAPLGRPISPYGGSRAPQAAALYRNSPLRPGSSGSYEPPPAVYPQFNPMAPTANGGYPAWQAGNFAPPNPYGQPQAQQPPSQYGGWS</sequence>
<feature type="compositionally biased region" description="Polar residues" evidence="5">
    <location>
        <begin position="829"/>
        <end position="844"/>
    </location>
</feature>
<dbReference type="Proteomes" id="UP000293360">
    <property type="component" value="Unassembled WGS sequence"/>
</dbReference>
<feature type="compositionally biased region" description="Low complexity" evidence="5">
    <location>
        <begin position="973"/>
        <end position="989"/>
    </location>
</feature>
<keyword evidence="2" id="KW-0677">Repeat</keyword>
<proteinExistence type="predicted"/>
<feature type="region of interest" description="Disordered" evidence="5">
    <location>
        <begin position="1"/>
        <end position="183"/>
    </location>
</feature>
<dbReference type="GO" id="GO:0003729">
    <property type="term" value="F:mRNA binding"/>
    <property type="evidence" value="ECO:0007669"/>
    <property type="project" value="TreeGrafter"/>
</dbReference>
<evidence type="ECO:0000313" key="8">
    <source>
        <dbReference type="Proteomes" id="UP000293360"/>
    </source>
</evidence>
<organism evidence="7 8">
    <name type="scientific">Monosporascus ibericus</name>
    <dbReference type="NCBI Taxonomy" id="155417"/>
    <lineage>
        <taxon>Eukaryota</taxon>
        <taxon>Fungi</taxon>
        <taxon>Dikarya</taxon>
        <taxon>Ascomycota</taxon>
        <taxon>Pezizomycotina</taxon>
        <taxon>Sordariomycetes</taxon>
        <taxon>Xylariomycetidae</taxon>
        <taxon>Xylariales</taxon>
        <taxon>Xylariales incertae sedis</taxon>
        <taxon>Monosporascus</taxon>
    </lineage>
</organism>
<feature type="compositionally biased region" description="Low complexity" evidence="5">
    <location>
        <begin position="56"/>
        <end position="65"/>
    </location>
</feature>
<feature type="region of interest" description="Disordered" evidence="5">
    <location>
        <begin position="582"/>
        <end position="607"/>
    </location>
</feature>
<feature type="compositionally biased region" description="Acidic residues" evidence="5">
    <location>
        <begin position="66"/>
        <end position="77"/>
    </location>
</feature>
<dbReference type="PANTHER" id="PTHR19980">
    <property type="entry name" value="RNA CLEAVAGE STIMULATION FACTOR"/>
    <property type="match status" value="1"/>
</dbReference>
<dbReference type="STRING" id="155417.A0A4Q4T2K7"/>
<feature type="compositionally biased region" description="Acidic residues" evidence="5">
    <location>
        <begin position="586"/>
        <end position="598"/>
    </location>
</feature>
<dbReference type="AlphaFoldDB" id="A0A4Q4T2K7"/>
<gene>
    <name evidence="7" type="ORF">DL764_007799</name>
</gene>
<feature type="domain" description="Suppressor of forked" evidence="6">
    <location>
        <begin position="195"/>
        <end position="803"/>
    </location>
</feature>
<evidence type="ECO:0000256" key="3">
    <source>
        <dbReference type="ARBA" id="ARBA00023242"/>
    </source>
</evidence>
<dbReference type="EMBL" id="QJNU01000563">
    <property type="protein sequence ID" value="RYO94686.1"/>
    <property type="molecule type" value="Genomic_DNA"/>
</dbReference>
<evidence type="ECO:0000256" key="2">
    <source>
        <dbReference type="ARBA" id="ARBA00022737"/>
    </source>
</evidence>
<feature type="compositionally biased region" description="Low complexity" evidence="5">
    <location>
        <begin position="165"/>
        <end position="183"/>
    </location>
</feature>
<dbReference type="OrthoDB" id="26282at2759"/>
<feature type="compositionally biased region" description="Polar residues" evidence="5">
    <location>
        <begin position="1058"/>
        <end position="1067"/>
    </location>
</feature>
<dbReference type="PANTHER" id="PTHR19980:SF0">
    <property type="entry name" value="CLEAVAGE STIMULATION FACTOR SUBUNIT 3"/>
    <property type="match status" value="1"/>
</dbReference>
<comment type="caution">
    <text evidence="7">The sequence shown here is derived from an EMBL/GenBank/DDBJ whole genome shotgun (WGS) entry which is preliminary data.</text>
</comment>
<dbReference type="InterPro" id="IPR045243">
    <property type="entry name" value="Rna14-like"/>
</dbReference>
<accession>A0A4Q4T2K7</accession>
<dbReference type="InterPro" id="IPR008847">
    <property type="entry name" value="Suf"/>
</dbReference>